<dbReference type="Proteomes" id="UP000179807">
    <property type="component" value="Unassembled WGS sequence"/>
</dbReference>
<protein>
    <submittedName>
        <fullName evidence="1">Uncharacterized protein</fullName>
    </submittedName>
</protein>
<dbReference type="AlphaFoldDB" id="A0A1J4KT33"/>
<proteinExistence type="predicted"/>
<comment type="caution">
    <text evidence="1">The sequence shown here is derived from an EMBL/GenBank/DDBJ whole genome shotgun (WGS) entry which is preliminary data.</text>
</comment>
<dbReference type="VEuPathDB" id="TrichDB:TRFO_17468"/>
<dbReference type="GeneID" id="94834308"/>
<name>A0A1J4KT33_9EUKA</name>
<dbReference type="RefSeq" id="XP_068365781.1">
    <property type="nucleotide sequence ID" value="XM_068499604.1"/>
</dbReference>
<evidence type="ECO:0000313" key="2">
    <source>
        <dbReference type="Proteomes" id="UP000179807"/>
    </source>
</evidence>
<keyword evidence="2" id="KW-1185">Reference proteome</keyword>
<reference evidence="1" key="1">
    <citation type="submission" date="2016-10" db="EMBL/GenBank/DDBJ databases">
        <authorList>
            <person name="Benchimol M."/>
            <person name="Almeida L.G."/>
            <person name="Vasconcelos A.T."/>
            <person name="Perreira-Neves A."/>
            <person name="Rosa I.A."/>
            <person name="Tasca T."/>
            <person name="Bogo M.R."/>
            <person name="de Souza W."/>
        </authorList>
    </citation>
    <scope>NUCLEOTIDE SEQUENCE [LARGE SCALE GENOMIC DNA]</scope>
    <source>
        <strain evidence="1">K</strain>
    </source>
</reference>
<accession>A0A1J4KT33</accession>
<gene>
    <name evidence="1" type="ORF">TRFO_17468</name>
</gene>
<organism evidence="1 2">
    <name type="scientific">Tritrichomonas foetus</name>
    <dbReference type="NCBI Taxonomy" id="1144522"/>
    <lineage>
        <taxon>Eukaryota</taxon>
        <taxon>Metamonada</taxon>
        <taxon>Parabasalia</taxon>
        <taxon>Tritrichomonadida</taxon>
        <taxon>Tritrichomonadidae</taxon>
        <taxon>Tritrichomonas</taxon>
    </lineage>
</organism>
<dbReference type="EMBL" id="MLAK01000559">
    <property type="protein sequence ID" value="OHT12645.1"/>
    <property type="molecule type" value="Genomic_DNA"/>
</dbReference>
<evidence type="ECO:0000313" key="1">
    <source>
        <dbReference type="EMBL" id="OHT12645.1"/>
    </source>
</evidence>
<sequence>MENEKQIQQHKQKLNDKLFIFEKSFLNQKTEAQNESETKIYFKIPSTITYRIEDNSKQMKNDYLDSFRQVIDFIKPQTNPIPFDI</sequence>